<sequence length="250" mass="28579">MAELHNNEDSNLNTISSRSPDRIFTDIELCGNIQNKSENYGWRRSQRQLATSKCRSRLFNTDKAVDSSKNGHISPGRKTRGRLKRNNPVIDFTSDDSTIKRAKNSREREVLMPIKSSIVTGGESDGIIMQTSATPEKKSEEEPLFETPSVVSRFIESNTPGILKKVNSPSTAERKRFRVHFNSDDGSDVDAVNKNERSPFGMPIQLQTPKKRETPKSPVLEEKYWILYDLTRYYKHISPCFDFCIPIFNM</sequence>
<accession>A0A1I7X9M1</accession>
<organism evidence="2 3">
    <name type="scientific">Heterorhabditis bacteriophora</name>
    <name type="common">Entomopathogenic nematode worm</name>
    <dbReference type="NCBI Taxonomy" id="37862"/>
    <lineage>
        <taxon>Eukaryota</taxon>
        <taxon>Metazoa</taxon>
        <taxon>Ecdysozoa</taxon>
        <taxon>Nematoda</taxon>
        <taxon>Chromadorea</taxon>
        <taxon>Rhabditida</taxon>
        <taxon>Rhabditina</taxon>
        <taxon>Rhabditomorpha</taxon>
        <taxon>Strongyloidea</taxon>
        <taxon>Heterorhabditidae</taxon>
        <taxon>Heterorhabditis</taxon>
    </lineage>
</organism>
<keyword evidence="2" id="KW-1185">Reference proteome</keyword>
<evidence type="ECO:0000313" key="2">
    <source>
        <dbReference type="Proteomes" id="UP000095283"/>
    </source>
</evidence>
<reference evidence="3" key="1">
    <citation type="submission" date="2016-11" db="UniProtKB">
        <authorList>
            <consortium name="WormBaseParasite"/>
        </authorList>
    </citation>
    <scope>IDENTIFICATION</scope>
</reference>
<dbReference type="WBParaSite" id="Hba_14368">
    <property type="protein sequence ID" value="Hba_14368"/>
    <property type="gene ID" value="Hba_14368"/>
</dbReference>
<name>A0A1I7X9M1_HETBA</name>
<evidence type="ECO:0000313" key="3">
    <source>
        <dbReference type="WBParaSite" id="Hba_14368"/>
    </source>
</evidence>
<feature type="region of interest" description="Disordered" evidence="1">
    <location>
        <begin position="188"/>
        <end position="215"/>
    </location>
</feature>
<dbReference type="Proteomes" id="UP000095283">
    <property type="component" value="Unplaced"/>
</dbReference>
<dbReference type="AlphaFoldDB" id="A0A1I7X9M1"/>
<protein>
    <submittedName>
        <fullName evidence="3">Uncharacterized protein</fullName>
    </submittedName>
</protein>
<proteinExistence type="predicted"/>
<evidence type="ECO:0000256" key="1">
    <source>
        <dbReference type="SAM" id="MobiDB-lite"/>
    </source>
</evidence>